<evidence type="ECO:0000256" key="1">
    <source>
        <dbReference type="SAM" id="Phobius"/>
    </source>
</evidence>
<dbReference type="AlphaFoldDB" id="W4QN02"/>
<feature type="domain" description="VanZ-like" evidence="2">
    <location>
        <begin position="87"/>
        <end position="229"/>
    </location>
</feature>
<feature type="transmembrane region" description="Helical" evidence="1">
    <location>
        <begin position="82"/>
        <end position="101"/>
    </location>
</feature>
<feature type="transmembrane region" description="Helical" evidence="1">
    <location>
        <begin position="152"/>
        <end position="176"/>
    </location>
</feature>
<organism evidence="3 4">
    <name type="scientific">Halalkalibacter akibai (strain ATCC 43226 / DSM 21942 / CIP 109018 / JCM 9157 / 1139)</name>
    <name type="common">Bacillus akibai</name>
    <dbReference type="NCBI Taxonomy" id="1236973"/>
    <lineage>
        <taxon>Bacteria</taxon>
        <taxon>Bacillati</taxon>
        <taxon>Bacillota</taxon>
        <taxon>Bacilli</taxon>
        <taxon>Bacillales</taxon>
        <taxon>Bacillaceae</taxon>
        <taxon>Halalkalibacter</taxon>
    </lineage>
</organism>
<feature type="transmembrane region" description="Helical" evidence="1">
    <location>
        <begin position="185"/>
        <end position="206"/>
    </location>
</feature>
<name>W4QN02_HALA3</name>
<dbReference type="Pfam" id="PF04892">
    <property type="entry name" value="VanZ"/>
    <property type="match status" value="1"/>
</dbReference>
<keyword evidence="1" id="KW-1133">Transmembrane helix</keyword>
<feature type="transmembrane region" description="Helical" evidence="1">
    <location>
        <begin position="212"/>
        <end position="229"/>
    </location>
</feature>
<dbReference type="OrthoDB" id="4822551at2"/>
<dbReference type="eggNOG" id="COG4767">
    <property type="taxonomic scope" value="Bacteria"/>
</dbReference>
<accession>W4QN02</accession>
<keyword evidence="1" id="KW-0472">Membrane</keyword>
<evidence type="ECO:0000259" key="2">
    <source>
        <dbReference type="Pfam" id="PF04892"/>
    </source>
</evidence>
<sequence length="246" mass="28427">MSYINHYLEKLTSGLNCDEKTKQDLLDEFSDHLFLLKKEYLEQGLSDENAEKCAVLDFGEQSHIQSELEKTLNPFNKILKGTIWLTFCVYIWFIVMVAFIGKFDVLVNHDRGVTLRFDWGIYSNHNLIPLKNIHNEIYQSIFWVSTRNVFDITFFTTILGGMLMFIPLGIFLFILFKINTFAKAILYVLLVGIMIEGVQLLTGTGTLNVNDVFFYLIGSTIGWFLLNIIRKLNLTKVGKGHSLIYR</sequence>
<protein>
    <submittedName>
        <fullName evidence="3">Teicoplanin resistance protein vanZ</fullName>
    </submittedName>
</protein>
<proteinExistence type="predicted"/>
<keyword evidence="4" id="KW-1185">Reference proteome</keyword>
<dbReference type="EMBL" id="BAUV01000002">
    <property type="protein sequence ID" value="GAE33297.1"/>
    <property type="molecule type" value="Genomic_DNA"/>
</dbReference>
<keyword evidence="1" id="KW-0812">Transmembrane</keyword>
<reference evidence="3 4" key="1">
    <citation type="journal article" date="2014" name="Genome Announc.">
        <title>Draft Genome Sequences of Three Alkaliphilic Bacillus Strains, Bacillus wakoensis JCM 9140T, Bacillus akibai JCM 9157T, and Bacillus hemicellulosilyticus JCM 9152T.</title>
        <authorList>
            <person name="Yuki M."/>
            <person name="Oshima K."/>
            <person name="Suda W."/>
            <person name="Oshida Y."/>
            <person name="Kitamura K."/>
            <person name="Iida T."/>
            <person name="Hattori M."/>
            <person name="Ohkuma M."/>
        </authorList>
    </citation>
    <scope>NUCLEOTIDE SEQUENCE [LARGE SCALE GENOMIC DNA]</scope>
    <source>
        <strain evidence="3 4">JCM 9157</strain>
    </source>
</reference>
<dbReference type="InterPro" id="IPR047928">
    <property type="entry name" value="Perm_prefix_1"/>
</dbReference>
<dbReference type="InterPro" id="IPR006976">
    <property type="entry name" value="VanZ-like"/>
</dbReference>
<gene>
    <name evidence="3" type="ORF">JCM9157_293</name>
</gene>
<dbReference type="RefSeq" id="WP_035661313.1">
    <property type="nucleotide sequence ID" value="NZ_BAUV01000002.1"/>
</dbReference>
<comment type="caution">
    <text evidence="3">The sequence shown here is derived from an EMBL/GenBank/DDBJ whole genome shotgun (WGS) entry which is preliminary data.</text>
</comment>
<dbReference type="NCBIfam" id="NF038403">
    <property type="entry name" value="perm_prefix_1"/>
    <property type="match status" value="1"/>
</dbReference>
<evidence type="ECO:0000313" key="4">
    <source>
        <dbReference type="Proteomes" id="UP000018896"/>
    </source>
</evidence>
<dbReference type="STRING" id="1236973.JCM9157_293"/>
<dbReference type="Proteomes" id="UP000018896">
    <property type="component" value="Unassembled WGS sequence"/>
</dbReference>
<evidence type="ECO:0000313" key="3">
    <source>
        <dbReference type="EMBL" id="GAE33297.1"/>
    </source>
</evidence>